<dbReference type="Pfam" id="PF07703">
    <property type="entry name" value="A2M_BRD"/>
    <property type="match status" value="1"/>
</dbReference>
<dbReference type="Pfam" id="PF17962">
    <property type="entry name" value="bMG6"/>
    <property type="match status" value="1"/>
</dbReference>
<evidence type="ECO:0000313" key="6">
    <source>
        <dbReference type="EMBL" id="MBF5054342.1"/>
    </source>
</evidence>
<dbReference type="InterPro" id="IPR011626">
    <property type="entry name" value="Alpha-macroglobulin_TED"/>
</dbReference>
<sequence>MLFLALSLLACDTAEEPGPASSSGETSPPTSSPASDGEDAAPMDSRWRSHLDSWPTGAVSARAPLVVRFTHPVVAEEALEQPAEGVARLAPEVGFKAVFTDRDRLEIRPDAPLERGRELTLTLFPQELSGVDDRLPPLKLPLTVLRQQLSLRVDALAPVDEAPARMRLDGELTTADQADPLAVQSAVTATQADRRLEIEWHHGAAGLSHGFRIGGIRRDGEPAPVVLRWDGEPLAVEESGEREYPVPAEGAFQVTAARTLSYPQPHIRVQFSQPLMGSQDTAGLVRVNGEEARVRIDGSRLLVYPGGETGDDGAVTLTVGAGLRSASRARLDREFSQDLVLRVAKPGVRFVGDGVILPAGETLSVPFEAVGTRAVKVQAFEVFADNIAGYLQNNDLDADYADTRHGRYLWQKTLSLPPDGDGDWQRYRLDLSELMARHPNGLVRLTLKIDADTIDYQCQGEGPSRTAELPDNFEGPGQGEGDDRLRRYYDNAGYLSWQERDNPCADAYYQYNERAESSRAFLASNLGLIAKQGEDDRLIVVATHLDSNAPASGVRVTVHNYQHQQLAEGTTNSDGEATLGVDGTPFYLVAHHGDDRGYLKLARNQALPTNQFNTGGERVRDGLKGFFYGERDVWRPGDDIHLTFMLDDADDRIPDDHPLTLDWFDPRGDKVAEYTNSEPVGQFYTFTLSTAEDAPTGNWRAVARIGDRYFDTPLRVEAIKPNRLSIELDLPDALDAGTANPVTLHSQWLNGARAGGLKADVKASLSNAATTFEGYDGFAFDDPTRSLGAEPFTAFEGKLDNQGDARFPLDLPELTPPGMAAATLTTRVFENSGDYSTQVRRVPVRPYRHWVGMRVPEGDGWGGALGRDRDHEIGFLTLDRDGKPEAGRDLTLSLYRIDWRWWWDRGDDNLTNFISDPHTEKLRQDTLTTDADGRAQWTLAGADYEWGRHLLRVCQSDGRHCVSRTVYLGWSGERGAQGDAATRLSLSTDRDHYQVGDTARVQVPVSGQGRLLVSLENGARVLDHYWLEAGEQGDTLTLEVPVTAAMAPNVYVNVALLQPHAGRDNDRPIRLYGIAPLLVDDPATRLMPDIRAESEVRPESTLSVAVSERRGRPMTYTLAVVDEGLLGITGFATPRPHRAFYQREALGVLTWDLFDQVVGAYGGELDQMLALGGSDALRDGSEQQRRRFPPVVRFSGPFQLAKGETADHDIELPAYMGQVRVMVVAGDGHAYGEADKNVTVTQPLTLLSSLPRVLGPGETLALPVTLFAAEDGLGPVTVSADVDGPIALSDRPDEQGAELDFQDSGERIAELGLKTDQRTGTATVTVSARAKEHEGEGYRASETVHLPVRAANPPTVRDAGRLLAAGETWSQRHRAHGLPGTNQSRLTVSSLPAMGLERRLEYLLGYPHGCVEQTVSAALPQLYLSRLIALDDEQRARIQSNVEAAIQRLRRFQLGDGAFAYWPGAAVADDWGTSYAGHFLLEARRQGFAVPAGMLEDWADYQRRVGRNPGGQPWQWAGQAYRLYTLALAGEPEVGAQNRLREALSARADGDSRRPGYQAARWLLAAAYQQMGLNDVAGELIAGADAPSNYDRPGPTYGSALRDQAIELLVRDARGDSDGAWRQAEAIAGRLASQQWYSTQSTAWALMAMARFAGSGDAGEGYRFAWRRGDGDWQEIQSLAPVFRQDLSLDGEGVELAVRNDSERGLFASVTTRGTPAPGQEQAAARGLGIEARFLTLDGRPLDPGSLSQGTDFRARVRVVNNSGRDLDNLALTQVIPSGWQITDSRLAGDEQAAPLDYRDIRDDRVLSYFSLAAGEAREYTLGLNATFAGRFYLPGWQVEAMYQGDTRARNKGQWVEVIRD</sequence>
<feature type="region of interest" description="Disordered" evidence="3">
    <location>
        <begin position="462"/>
        <end position="482"/>
    </location>
</feature>
<dbReference type="InterPro" id="IPR001599">
    <property type="entry name" value="Macroglobln_a2"/>
</dbReference>
<evidence type="ECO:0000256" key="3">
    <source>
        <dbReference type="SAM" id="MobiDB-lite"/>
    </source>
</evidence>
<dbReference type="InterPro" id="IPR041246">
    <property type="entry name" value="Bact_MG10"/>
</dbReference>
<dbReference type="Pfam" id="PF01835">
    <property type="entry name" value="MG2"/>
    <property type="match status" value="1"/>
</dbReference>
<feature type="compositionally biased region" description="Low complexity" evidence="3">
    <location>
        <begin position="16"/>
        <end position="35"/>
    </location>
</feature>
<dbReference type="SMART" id="SM01360">
    <property type="entry name" value="A2M"/>
    <property type="match status" value="1"/>
</dbReference>
<organism evidence="6 7">
    <name type="scientific">Alloalcanivorax venustensis ISO4</name>
    <dbReference type="NCBI Taxonomy" id="1177184"/>
    <lineage>
        <taxon>Bacteria</taxon>
        <taxon>Pseudomonadati</taxon>
        <taxon>Pseudomonadota</taxon>
        <taxon>Gammaproteobacteria</taxon>
        <taxon>Oceanospirillales</taxon>
        <taxon>Alcanivoracaceae</taxon>
        <taxon>Alloalcanivorax</taxon>
    </lineage>
</organism>
<dbReference type="CDD" id="cd02891">
    <property type="entry name" value="A2M_like"/>
    <property type="match status" value="1"/>
</dbReference>
<dbReference type="PANTHER" id="PTHR40094">
    <property type="entry name" value="ALPHA-2-MACROGLOBULIN HOMOLOG"/>
    <property type="match status" value="1"/>
</dbReference>
<evidence type="ECO:0000256" key="2">
    <source>
        <dbReference type="ARBA" id="ARBA00022729"/>
    </source>
</evidence>
<evidence type="ECO:0000256" key="1">
    <source>
        <dbReference type="ARBA" id="ARBA00010556"/>
    </source>
</evidence>
<dbReference type="Gene3D" id="2.60.40.1930">
    <property type="match status" value="1"/>
</dbReference>
<keyword evidence="2" id="KW-0732">Signal</keyword>
<feature type="domain" description="Alpha-2-macroglobulin bait region" evidence="4">
    <location>
        <begin position="984"/>
        <end position="1128"/>
    </location>
</feature>
<comment type="caution">
    <text evidence="6">The sequence shown here is derived from an EMBL/GenBank/DDBJ whole genome shotgun (WGS) entry which is preliminary data.</text>
</comment>
<dbReference type="PANTHER" id="PTHR40094:SF1">
    <property type="entry name" value="UBIQUITIN DOMAIN-CONTAINING PROTEIN"/>
    <property type="match status" value="1"/>
</dbReference>
<dbReference type="SUPFAM" id="SSF48239">
    <property type="entry name" value="Terpenoid cyclases/Protein prenyltransferases"/>
    <property type="match status" value="1"/>
</dbReference>
<evidence type="ECO:0000313" key="7">
    <source>
        <dbReference type="Proteomes" id="UP000644441"/>
    </source>
</evidence>
<dbReference type="InterPro" id="IPR021868">
    <property type="entry name" value="Alpha_2_Macroglob_MG3"/>
</dbReference>
<evidence type="ECO:0000259" key="4">
    <source>
        <dbReference type="SMART" id="SM01359"/>
    </source>
</evidence>
<dbReference type="InterPro" id="IPR011625">
    <property type="entry name" value="A2M_N_BRD"/>
</dbReference>
<dbReference type="EMBL" id="ARXR01000039">
    <property type="protein sequence ID" value="MBF5054342.1"/>
    <property type="molecule type" value="Genomic_DNA"/>
</dbReference>
<name>A0ABS0AJN1_9GAMM</name>
<keyword evidence="7" id="KW-1185">Reference proteome</keyword>
<protein>
    <recommendedName>
        <fullName evidence="8">Alpha-2-macroglobulin</fullName>
    </recommendedName>
</protein>
<dbReference type="InterPro" id="IPR041203">
    <property type="entry name" value="Bact_A2M_MG5"/>
</dbReference>
<gene>
    <name evidence="6" type="ORF">ISO4_02944</name>
</gene>
<dbReference type="Pfam" id="PF07678">
    <property type="entry name" value="TED_complement"/>
    <property type="match status" value="1"/>
</dbReference>
<dbReference type="Pfam" id="PF11974">
    <property type="entry name" value="bMG3"/>
    <property type="match status" value="1"/>
</dbReference>
<comment type="similarity">
    <text evidence="1">Belongs to the protease inhibitor I39 (alpha-2-macroglobulin) family. Bacterial alpha-2-macroglobulin subfamily.</text>
</comment>
<dbReference type="InterPro" id="IPR008930">
    <property type="entry name" value="Terpenoid_cyclase/PrenylTrfase"/>
</dbReference>
<evidence type="ECO:0000259" key="5">
    <source>
        <dbReference type="SMART" id="SM01360"/>
    </source>
</evidence>
<dbReference type="InterPro" id="IPR047565">
    <property type="entry name" value="Alpha-macroglob_thiol-ester_cl"/>
</dbReference>
<dbReference type="Gene3D" id="1.50.10.20">
    <property type="match status" value="1"/>
</dbReference>
<dbReference type="Pfam" id="PF17973">
    <property type="entry name" value="bMG10"/>
    <property type="match status" value="1"/>
</dbReference>
<accession>A0ABS0AJN1</accession>
<dbReference type="InterPro" id="IPR002890">
    <property type="entry name" value="MG2"/>
</dbReference>
<feature type="region of interest" description="Disordered" evidence="3">
    <location>
        <begin position="14"/>
        <end position="49"/>
    </location>
</feature>
<dbReference type="SMART" id="SM01419">
    <property type="entry name" value="Thiol-ester_cl"/>
    <property type="match status" value="1"/>
</dbReference>
<feature type="domain" description="Alpha-2-macroglobulin" evidence="5">
    <location>
        <begin position="1191"/>
        <end position="1280"/>
    </location>
</feature>
<proteinExistence type="inferred from homology"/>
<dbReference type="InterPro" id="IPR051802">
    <property type="entry name" value="YfhM-like"/>
</dbReference>
<dbReference type="SMART" id="SM01359">
    <property type="entry name" value="A2M_N_2"/>
    <property type="match status" value="1"/>
</dbReference>
<dbReference type="InterPro" id="IPR041462">
    <property type="entry name" value="Bact_A2M_MG6"/>
</dbReference>
<dbReference type="Pfam" id="PF17972">
    <property type="entry name" value="bMG5"/>
    <property type="match status" value="1"/>
</dbReference>
<evidence type="ECO:0008006" key="8">
    <source>
        <dbReference type="Google" id="ProtNLM"/>
    </source>
</evidence>
<dbReference type="Proteomes" id="UP000644441">
    <property type="component" value="Unassembled WGS sequence"/>
</dbReference>
<dbReference type="Pfam" id="PF00207">
    <property type="entry name" value="A2M"/>
    <property type="match status" value="1"/>
</dbReference>
<reference evidence="6 7" key="1">
    <citation type="submission" date="2012-09" db="EMBL/GenBank/DDBJ databases">
        <title>Genome Sequence of alkane-degrading Bacterium Alcanivorax venustensis ISO4.</title>
        <authorList>
            <person name="Lai Q."/>
            <person name="Shao Z."/>
        </authorList>
    </citation>
    <scope>NUCLEOTIDE SEQUENCE [LARGE SCALE GENOMIC DNA]</scope>
    <source>
        <strain evidence="6 7">ISO4</strain>
    </source>
</reference>